<protein>
    <submittedName>
        <fullName evidence="2">Uncharacterized protein</fullName>
    </submittedName>
</protein>
<reference evidence="2 3" key="1">
    <citation type="submission" date="2015-08" db="EMBL/GenBank/DDBJ databases">
        <authorList>
            <person name="Babu N.S."/>
            <person name="Beckwith C.J."/>
            <person name="Beseler K.G."/>
            <person name="Brison A."/>
            <person name="Carone J.V."/>
            <person name="Caskin T.P."/>
            <person name="Diamond M."/>
            <person name="Durham M.E."/>
            <person name="Foxe J.M."/>
            <person name="Go M."/>
            <person name="Henderson B.A."/>
            <person name="Jones I.B."/>
            <person name="McGettigan J.A."/>
            <person name="Micheletti S.J."/>
            <person name="Nasrallah M.E."/>
            <person name="Ortiz D."/>
            <person name="Piller C.R."/>
            <person name="Privatt S.R."/>
            <person name="Schneider S.L."/>
            <person name="Sharp S."/>
            <person name="Smith T.C."/>
            <person name="Stanton J.D."/>
            <person name="Ullery H.E."/>
            <person name="Wilson R.J."/>
            <person name="Serrano M.G."/>
            <person name="Buck G."/>
            <person name="Lee V."/>
            <person name="Wang Y."/>
            <person name="Carvalho R."/>
            <person name="Voegtly L."/>
            <person name="Shi R."/>
            <person name="Duckworth R."/>
            <person name="Johnson A."/>
            <person name="Loviza R."/>
            <person name="Walstead R."/>
            <person name="Shah Z."/>
            <person name="Kiflezghi M."/>
            <person name="Wade K."/>
            <person name="Ball S.L."/>
            <person name="Bradley K.W."/>
            <person name="Asai D.J."/>
            <person name="Bowman C.A."/>
            <person name="Russell D.A."/>
            <person name="Pope W.H."/>
            <person name="Jacobs-Sera D."/>
            <person name="Hendrix R.W."/>
            <person name="Hatfull G.F."/>
        </authorList>
    </citation>
    <scope>NUCLEOTIDE SEQUENCE [LARGE SCALE GENOMIC DNA]</scope>
    <source>
        <strain evidence="2 3">DSM 27648</strain>
    </source>
</reference>
<organism evidence="2 3">
    <name type="scientific">Labilithrix luteola</name>
    <dbReference type="NCBI Taxonomy" id="1391654"/>
    <lineage>
        <taxon>Bacteria</taxon>
        <taxon>Pseudomonadati</taxon>
        <taxon>Myxococcota</taxon>
        <taxon>Polyangia</taxon>
        <taxon>Polyangiales</taxon>
        <taxon>Labilitrichaceae</taxon>
        <taxon>Labilithrix</taxon>
    </lineage>
</organism>
<evidence type="ECO:0000313" key="3">
    <source>
        <dbReference type="Proteomes" id="UP000064967"/>
    </source>
</evidence>
<gene>
    <name evidence="2" type="ORF">AKJ09_01306</name>
</gene>
<accession>A0A0K1PM88</accession>
<dbReference type="STRING" id="1391654.AKJ09_01306"/>
<feature type="region of interest" description="Disordered" evidence="1">
    <location>
        <begin position="1"/>
        <end position="47"/>
    </location>
</feature>
<dbReference type="AlphaFoldDB" id="A0A0K1PM88"/>
<feature type="compositionally biased region" description="Basic and acidic residues" evidence="1">
    <location>
        <begin position="8"/>
        <end position="23"/>
    </location>
</feature>
<evidence type="ECO:0000313" key="2">
    <source>
        <dbReference type="EMBL" id="AKU94642.1"/>
    </source>
</evidence>
<feature type="compositionally biased region" description="Polar residues" evidence="1">
    <location>
        <begin position="37"/>
        <end position="47"/>
    </location>
</feature>
<sequence>MDIVLDMTRNERHDSKKAFHEGHPGVSLACNDRSRGTPFNYNKIESQ</sequence>
<dbReference type="Proteomes" id="UP000064967">
    <property type="component" value="Chromosome"/>
</dbReference>
<evidence type="ECO:0000256" key="1">
    <source>
        <dbReference type="SAM" id="MobiDB-lite"/>
    </source>
</evidence>
<keyword evidence="3" id="KW-1185">Reference proteome</keyword>
<proteinExistence type="predicted"/>
<dbReference type="KEGG" id="llu:AKJ09_01306"/>
<name>A0A0K1PM88_9BACT</name>
<dbReference type="EMBL" id="CP012333">
    <property type="protein sequence ID" value="AKU94642.1"/>
    <property type="molecule type" value="Genomic_DNA"/>
</dbReference>